<accession>A0ABZ0L462</accession>
<evidence type="ECO:0000313" key="5">
    <source>
        <dbReference type="EMBL" id="WOV87385.1"/>
    </source>
</evidence>
<name>A0ABZ0L462_9BACL</name>
<dbReference type="SMART" id="SM00345">
    <property type="entry name" value="HTH_GNTR"/>
    <property type="match status" value="1"/>
</dbReference>
<sequence>MKIEYTRLYEQVIKIFKGKIESEEYKLNEKLPSERALIQELGISRGTLRDALRILESQGIIETIPGGGRILRKQISNLSLTERNFLTDMKKAEIVDLIEARQIVELGIIDIICRNDNSEELRALRKDLILMAQKKKEYDFHLSLARITKNMALISFIELNIDLINEAREHSFSKEQFSSKVNEEHLRIIDALIDKDCELAKNNLRTHFENIKYRIEK</sequence>
<evidence type="ECO:0000313" key="6">
    <source>
        <dbReference type="Proteomes" id="UP001303902"/>
    </source>
</evidence>
<dbReference type="InterPro" id="IPR000524">
    <property type="entry name" value="Tscrpt_reg_HTH_GntR"/>
</dbReference>
<evidence type="ECO:0000256" key="1">
    <source>
        <dbReference type="ARBA" id="ARBA00023015"/>
    </source>
</evidence>
<keyword evidence="6" id="KW-1185">Reference proteome</keyword>
<dbReference type="EMBL" id="CP129118">
    <property type="protein sequence ID" value="WOV87385.1"/>
    <property type="molecule type" value="Genomic_DNA"/>
</dbReference>
<dbReference type="PANTHER" id="PTHR43537">
    <property type="entry name" value="TRANSCRIPTIONAL REGULATOR, GNTR FAMILY"/>
    <property type="match status" value="1"/>
</dbReference>
<dbReference type="Gene3D" id="1.20.120.530">
    <property type="entry name" value="GntR ligand-binding domain-like"/>
    <property type="match status" value="1"/>
</dbReference>
<dbReference type="Pfam" id="PF00392">
    <property type="entry name" value="GntR"/>
    <property type="match status" value="1"/>
</dbReference>
<dbReference type="SMART" id="SM00895">
    <property type="entry name" value="FCD"/>
    <property type="match status" value="1"/>
</dbReference>
<keyword evidence="1" id="KW-0805">Transcription regulation</keyword>
<evidence type="ECO:0000256" key="3">
    <source>
        <dbReference type="ARBA" id="ARBA00023163"/>
    </source>
</evidence>
<dbReference type="Pfam" id="PF07729">
    <property type="entry name" value="FCD"/>
    <property type="match status" value="1"/>
</dbReference>
<dbReference type="RefSeq" id="WP_317967453.1">
    <property type="nucleotide sequence ID" value="NZ_CP129118.1"/>
</dbReference>
<evidence type="ECO:0000259" key="4">
    <source>
        <dbReference type="PROSITE" id="PS50949"/>
    </source>
</evidence>
<dbReference type="Proteomes" id="UP001303902">
    <property type="component" value="Chromosome"/>
</dbReference>
<organism evidence="5 6">
    <name type="scientific">Sporosarcina oncorhynchi</name>
    <dbReference type="NCBI Taxonomy" id="3056444"/>
    <lineage>
        <taxon>Bacteria</taxon>
        <taxon>Bacillati</taxon>
        <taxon>Bacillota</taxon>
        <taxon>Bacilli</taxon>
        <taxon>Bacillales</taxon>
        <taxon>Caryophanaceae</taxon>
        <taxon>Sporosarcina</taxon>
    </lineage>
</organism>
<gene>
    <name evidence="5" type="ORF">QWT69_16280</name>
</gene>
<dbReference type="CDD" id="cd07377">
    <property type="entry name" value="WHTH_GntR"/>
    <property type="match status" value="1"/>
</dbReference>
<feature type="domain" description="HTH gntR-type" evidence="4">
    <location>
        <begin position="6"/>
        <end position="74"/>
    </location>
</feature>
<evidence type="ECO:0000256" key="2">
    <source>
        <dbReference type="ARBA" id="ARBA00023125"/>
    </source>
</evidence>
<dbReference type="Gene3D" id="1.10.10.10">
    <property type="entry name" value="Winged helix-like DNA-binding domain superfamily/Winged helix DNA-binding domain"/>
    <property type="match status" value="1"/>
</dbReference>
<dbReference type="PROSITE" id="PS50949">
    <property type="entry name" value="HTH_GNTR"/>
    <property type="match status" value="1"/>
</dbReference>
<dbReference type="InterPro" id="IPR008920">
    <property type="entry name" value="TF_FadR/GntR_C"/>
</dbReference>
<reference evidence="5 6" key="1">
    <citation type="submission" date="2023-06" db="EMBL/GenBank/DDBJ databases">
        <title>Sporosarcina sp. nov., isolated from Korean tranditional fermented seafood 'Jeotgal'.</title>
        <authorList>
            <person name="Yang A.I."/>
            <person name="Shin N.-R."/>
        </authorList>
    </citation>
    <scope>NUCLEOTIDE SEQUENCE [LARGE SCALE GENOMIC DNA]</scope>
    <source>
        <strain evidence="5 6">T2O-4</strain>
    </source>
</reference>
<proteinExistence type="predicted"/>
<protein>
    <submittedName>
        <fullName evidence="5">GntR family transcriptional regulator</fullName>
    </submittedName>
</protein>
<keyword evidence="3" id="KW-0804">Transcription</keyword>
<dbReference type="InterPro" id="IPR036390">
    <property type="entry name" value="WH_DNA-bd_sf"/>
</dbReference>
<dbReference type="SUPFAM" id="SSF48008">
    <property type="entry name" value="GntR ligand-binding domain-like"/>
    <property type="match status" value="1"/>
</dbReference>
<keyword evidence="2" id="KW-0238">DNA-binding</keyword>
<dbReference type="PRINTS" id="PR00035">
    <property type="entry name" value="HTHGNTR"/>
</dbReference>
<dbReference type="SUPFAM" id="SSF46785">
    <property type="entry name" value="Winged helix' DNA-binding domain"/>
    <property type="match status" value="1"/>
</dbReference>
<dbReference type="PANTHER" id="PTHR43537:SF5">
    <property type="entry name" value="UXU OPERON TRANSCRIPTIONAL REGULATOR"/>
    <property type="match status" value="1"/>
</dbReference>
<dbReference type="InterPro" id="IPR011711">
    <property type="entry name" value="GntR_C"/>
</dbReference>
<dbReference type="InterPro" id="IPR036388">
    <property type="entry name" value="WH-like_DNA-bd_sf"/>
</dbReference>